<dbReference type="SUPFAM" id="SSF81606">
    <property type="entry name" value="PP2C-like"/>
    <property type="match status" value="1"/>
</dbReference>
<feature type="compositionally biased region" description="Low complexity" evidence="1">
    <location>
        <begin position="625"/>
        <end position="634"/>
    </location>
</feature>
<dbReference type="SMART" id="SM00028">
    <property type="entry name" value="TPR"/>
    <property type="match status" value="3"/>
</dbReference>
<keyword evidence="2" id="KW-0812">Transmembrane</keyword>
<dbReference type="Gene3D" id="3.60.40.10">
    <property type="entry name" value="PPM-type phosphatase domain"/>
    <property type="match status" value="1"/>
</dbReference>
<name>A0A4Y3PUQ5_BREPA</name>
<dbReference type="Gene3D" id="1.25.40.10">
    <property type="entry name" value="Tetratricopeptide repeat domain"/>
    <property type="match status" value="1"/>
</dbReference>
<dbReference type="SUPFAM" id="SSF48452">
    <property type="entry name" value="TPR-like"/>
    <property type="match status" value="1"/>
</dbReference>
<evidence type="ECO:0000313" key="3">
    <source>
        <dbReference type="EMBL" id="GEB35766.1"/>
    </source>
</evidence>
<proteinExistence type="predicted"/>
<reference evidence="3 4" key="1">
    <citation type="submission" date="2019-06" db="EMBL/GenBank/DDBJ databases">
        <title>Whole genome shotgun sequence of Brevibacillus parabrevis NBRC 12334.</title>
        <authorList>
            <person name="Hosoyama A."/>
            <person name="Uohara A."/>
            <person name="Ohji S."/>
            <person name="Ichikawa N."/>
        </authorList>
    </citation>
    <scope>NUCLEOTIDE SEQUENCE [LARGE SCALE GENOMIC DNA]</scope>
    <source>
        <strain evidence="3 4">NBRC 12334</strain>
    </source>
</reference>
<gene>
    <name evidence="3" type="ORF">BPA01_53460</name>
</gene>
<evidence type="ECO:0000313" key="4">
    <source>
        <dbReference type="Proteomes" id="UP000316882"/>
    </source>
</evidence>
<protein>
    <recommendedName>
        <fullName evidence="5">Serine/threonine protein phosphatase</fullName>
    </recommendedName>
</protein>
<dbReference type="InterPro" id="IPR036457">
    <property type="entry name" value="PPM-type-like_dom_sf"/>
</dbReference>
<comment type="caution">
    <text evidence="3">The sequence shown here is derived from an EMBL/GenBank/DDBJ whole genome shotgun (WGS) entry which is preliminary data.</text>
</comment>
<dbReference type="AlphaFoldDB" id="A0A4Y3PUQ5"/>
<sequence length="666" mass="72880">MRRDNSEFVTGFLSESGTHVRNKDYFAYTELDDIACWVIARGLDTDQEVQSAELAVKSVLGHFMQKPSLSRYRISRYLQEAHRVLRQESHRVRLKASLTLIVTDYARVVYGVAGNTRLYMFRNGRLHLRSKDQSLSQQMADGEEIAEDVLDCHEERHNLLNYLGTPDEFRPYISKKLPLYDGDVLLLTTPGVWEGVGPAEMQDALEEAKDPEALIDTVEDVLLSKQQRVVNNYTAAAIFANKIFKTDPQKKWRIIKRVAIIVLLLALTGGGALLFKMKEAERIADAATGMFEHEQNGDAFIEESDYPKALKEYSEARNAANIVKDKIHAALLNKKQRITQLIVDGDTAMKDEQYQKALEKYDKALKEMKDRDDFNEPEIAAKKEKTESYLLVMQWKKEGDMLFEAQDYEGAAAFYQKARKLALESSYLTGEKEIRAKLDEVEAKKTGISKEQKMLSADKLEKKGDDSYAAGDFAAAIESYTMAQEMYQEIGVLEKVLAMERKVTKVEEKLNPPAAVPVVAAEQSTPQVVPSAAQQQGGNAGQVSNTTPATTPASAAQQQAGNAGQASPPTSATTPPPAVQQQGGNAGHASTPSPVATPAPAVQQQGGNAGHVTTPSPAATPPPAVQQQAPKPGQSASPAPSARPVEGKSAAESPANPAQKEAVKAP</sequence>
<feature type="transmembrane region" description="Helical" evidence="2">
    <location>
        <begin position="254"/>
        <end position="275"/>
    </location>
</feature>
<dbReference type="RefSeq" id="WP_122965917.1">
    <property type="nucleotide sequence ID" value="NZ_BJMH01000053.1"/>
</dbReference>
<dbReference type="EMBL" id="BJMH01000053">
    <property type="protein sequence ID" value="GEB35766.1"/>
    <property type="molecule type" value="Genomic_DNA"/>
</dbReference>
<keyword evidence="4" id="KW-1185">Reference proteome</keyword>
<evidence type="ECO:0008006" key="5">
    <source>
        <dbReference type="Google" id="ProtNLM"/>
    </source>
</evidence>
<dbReference type="InterPro" id="IPR011990">
    <property type="entry name" value="TPR-like_helical_dom_sf"/>
</dbReference>
<feature type="region of interest" description="Disordered" evidence="1">
    <location>
        <begin position="527"/>
        <end position="666"/>
    </location>
</feature>
<keyword evidence="2" id="KW-1133">Transmembrane helix</keyword>
<accession>A0A4Y3PUQ5</accession>
<feature type="compositionally biased region" description="Low complexity" evidence="1">
    <location>
        <begin position="546"/>
        <end position="573"/>
    </location>
</feature>
<evidence type="ECO:0000256" key="2">
    <source>
        <dbReference type="SAM" id="Phobius"/>
    </source>
</evidence>
<dbReference type="Proteomes" id="UP000316882">
    <property type="component" value="Unassembled WGS sequence"/>
</dbReference>
<dbReference type="InterPro" id="IPR019734">
    <property type="entry name" value="TPR_rpt"/>
</dbReference>
<organism evidence="3 4">
    <name type="scientific">Brevibacillus parabrevis</name>
    <dbReference type="NCBI Taxonomy" id="54914"/>
    <lineage>
        <taxon>Bacteria</taxon>
        <taxon>Bacillati</taxon>
        <taxon>Bacillota</taxon>
        <taxon>Bacilli</taxon>
        <taxon>Bacillales</taxon>
        <taxon>Paenibacillaceae</taxon>
        <taxon>Brevibacillus</taxon>
    </lineage>
</organism>
<feature type="compositionally biased region" description="Low complexity" evidence="1">
    <location>
        <begin position="589"/>
        <end position="602"/>
    </location>
</feature>
<evidence type="ECO:0000256" key="1">
    <source>
        <dbReference type="SAM" id="MobiDB-lite"/>
    </source>
</evidence>
<keyword evidence="2" id="KW-0472">Membrane</keyword>